<organism evidence="1">
    <name type="scientific">marine sediment metagenome</name>
    <dbReference type="NCBI Taxonomy" id="412755"/>
    <lineage>
        <taxon>unclassified sequences</taxon>
        <taxon>metagenomes</taxon>
        <taxon>ecological metagenomes</taxon>
    </lineage>
</organism>
<protein>
    <submittedName>
        <fullName evidence="1">Uncharacterized protein</fullName>
    </submittedName>
</protein>
<feature type="non-terminal residue" evidence="1">
    <location>
        <position position="47"/>
    </location>
</feature>
<proteinExistence type="predicted"/>
<reference evidence="1" key="1">
    <citation type="journal article" date="2015" name="Nature">
        <title>Complex archaea that bridge the gap between prokaryotes and eukaryotes.</title>
        <authorList>
            <person name="Spang A."/>
            <person name="Saw J.H."/>
            <person name="Jorgensen S.L."/>
            <person name="Zaremba-Niedzwiedzka K."/>
            <person name="Martijn J."/>
            <person name="Lind A.E."/>
            <person name="van Eijk R."/>
            <person name="Schleper C."/>
            <person name="Guy L."/>
            <person name="Ettema T.J."/>
        </authorList>
    </citation>
    <scope>NUCLEOTIDE SEQUENCE</scope>
</reference>
<evidence type="ECO:0000313" key="1">
    <source>
        <dbReference type="EMBL" id="KKK58982.1"/>
    </source>
</evidence>
<dbReference type="EMBL" id="LAZR01063705">
    <property type="protein sequence ID" value="KKK58982.1"/>
    <property type="molecule type" value="Genomic_DNA"/>
</dbReference>
<sequence>MPEIPIELEVERVMNLVRGFGWEKKEQRMSDNSVVLVIEKKVEVPVK</sequence>
<comment type="caution">
    <text evidence="1">The sequence shown here is derived from an EMBL/GenBank/DDBJ whole genome shotgun (WGS) entry which is preliminary data.</text>
</comment>
<gene>
    <name evidence="1" type="ORF">LCGC14_3038970</name>
</gene>
<dbReference type="AlphaFoldDB" id="A0A0F8WPY9"/>
<accession>A0A0F8WPY9</accession>
<name>A0A0F8WPY9_9ZZZZ</name>